<proteinExistence type="predicted"/>
<dbReference type="EMBL" id="FOFX01000004">
    <property type="protein sequence ID" value="SEP76767.1"/>
    <property type="molecule type" value="Genomic_DNA"/>
</dbReference>
<name>A0A1H9AJV7_9PROT</name>
<reference evidence="3" key="1">
    <citation type="submission" date="2016-10" db="EMBL/GenBank/DDBJ databases">
        <authorList>
            <person name="Varghese N."/>
            <person name="Submissions S."/>
        </authorList>
    </citation>
    <scope>NUCLEOTIDE SEQUENCE [LARGE SCALE GENOMIC DNA]</scope>
    <source>
        <strain evidence="3">Nm9</strain>
    </source>
</reference>
<keyword evidence="1" id="KW-1133">Transmembrane helix</keyword>
<accession>A0A1H9AJV7</accession>
<feature type="transmembrane region" description="Helical" evidence="1">
    <location>
        <begin position="6"/>
        <end position="25"/>
    </location>
</feature>
<evidence type="ECO:0000256" key="1">
    <source>
        <dbReference type="SAM" id="Phobius"/>
    </source>
</evidence>
<dbReference type="Proteomes" id="UP000181998">
    <property type="component" value="Unassembled WGS sequence"/>
</dbReference>
<dbReference type="AlphaFoldDB" id="A0A1H9AJV7"/>
<evidence type="ECO:0000313" key="3">
    <source>
        <dbReference type="Proteomes" id="UP000181998"/>
    </source>
</evidence>
<gene>
    <name evidence="2" type="ORF">SAMN05421510_10042</name>
</gene>
<keyword evidence="1" id="KW-0472">Membrane</keyword>
<sequence length="51" mass="6098">MKDEELIKLIFELVSLVLLCIGIVLSIYWRKWIWFLCLVAAVLQLLPKIFY</sequence>
<keyword evidence="1" id="KW-0812">Transmembrane</keyword>
<evidence type="ECO:0000313" key="2">
    <source>
        <dbReference type="EMBL" id="SEP76767.1"/>
    </source>
</evidence>
<protein>
    <submittedName>
        <fullName evidence="2">Uncharacterized protein</fullName>
    </submittedName>
</protein>
<feature type="transmembrane region" description="Helical" evidence="1">
    <location>
        <begin position="32"/>
        <end position="50"/>
    </location>
</feature>
<organism evidence="2 3">
    <name type="scientific">Nitrosomonas ureae</name>
    <dbReference type="NCBI Taxonomy" id="44577"/>
    <lineage>
        <taxon>Bacteria</taxon>
        <taxon>Pseudomonadati</taxon>
        <taxon>Pseudomonadota</taxon>
        <taxon>Betaproteobacteria</taxon>
        <taxon>Nitrosomonadales</taxon>
        <taxon>Nitrosomonadaceae</taxon>
        <taxon>Nitrosomonas</taxon>
    </lineage>
</organism>